<dbReference type="EMBL" id="QTNY01000005">
    <property type="protein sequence ID" value="RQP80613.1"/>
    <property type="molecule type" value="Genomic_DNA"/>
</dbReference>
<evidence type="ECO:0000256" key="11">
    <source>
        <dbReference type="ARBA" id="ARBA00023136"/>
    </source>
</evidence>
<feature type="domain" description="SLBB" evidence="17">
    <location>
        <begin position="268"/>
        <end position="351"/>
    </location>
</feature>
<evidence type="ECO:0000256" key="10">
    <source>
        <dbReference type="ARBA" id="ARBA00023114"/>
    </source>
</evidence>
<evidence type="ECO:0000256" key="2">
    <source>
        <dbReference type="ARBA" id="ARBA00009450"/>
    </source>
</evidence>
<dbReference type="GO" id="GO:0006811">
    <property type="term" value="P:monoatomic ion transport"/>
    <property type="evidence" value="ECO:0007669"/>
    <property type="project" value="UniProtKB-KW"/>
</dbReference>
<dbReference type="Gene3D" id="3.30.1950.10">
    <property type="entry name" value="wza like domain"/>
    <property type="match status" value="1"/>
</dbReference>
<dbReference type="InterPro" id="IPR049712">
    <property type="entry name" value="Poly_export"/>
</dbReference>
<dbReference type="Pfam" id="PF02563">
    <property type="entry name" value="Poly_export"/>
    <property type="match status" value="1"/>
</dbReference>
<dbReference type="PROSITE" id="PS51257">
    <property type="entry name" value="PROKAR_LIPOPROTEIN"/>
    <property type="match status" value="1"/>
</dbReference>
<evidence type="ECO:0000256" key="9">
    <source>
        <dbReference type="ARBA" id="ARBA00023065"/>
    </source>
</evidence>
<keyword evidence="14" id="KW-0449">Lipoprotein</keyword>
<keyword evidence="8" id="KW-0625">Polysaccharide transport</keyword>
<keyword evidence="3" id="KW-0813">Transport</keyword>
<feature type="chain" id="PRO_5044497239" evidence="15">
    <location>
        <begin position="27"/>
        <end position="381"/>
    </location>
</feature>
<keyword evidence="4" id="KW-1134">Transmembrane beta strand</keyword>
<proteinExistence type="inferred from homology"/>
<evidence type="ECO:0000313" key="18">
    <source>
        <dbReference type="EMBL" id="RQP80613.1"/>
    </source>
</evidence>
<keyword evidence="10" id="KW-0626">Porin</keyword>
<evidence type="ECO:0000256" key="4">
    <source>
        <dbReference type="ARBA" id="ARBA00022452"/>
    </source>
</evidence>
<feature type="signal peptide" evidence="15">
    <location>
        <begin position="1"/>
        <end position="26"/>
    </location>
</feature>
<dbReference type="GO" id="GO:0009279">
    <property type="term" value="C:cell outer membrane"/>
    <property type="evidence" value="ECO:0007669"/>
    <property type="project" value="UniProtKB-SubCell"/>
</dbReference>
<evidence type="ECO:0000256" key="1">
    <source>
        <dbReference type="ARBA" id="ARBA00004571"/>
    </source>
</evidence>
<evidence type="ECO:0000313" key="19">
    <source>
        <dbReference type="Proteomes" id="UP000273734"/>
    </source>
</evidence>
<dbReference type="GO" id="GO:0015159">
    <property type="term" value="F:polysaccharide transmembrane transporter activity"/>
    <property type="evidence" value="ECO:0007669"/>
    <property type="project" value="InterPro"/>
</dbReference>
<evidence type="ECO:0000256" key="5">
    <source>
        <dbReference type="ARBA" id="ARBA00022597"/>
    </source>
</evidence>
<dbReference type="Gene3D" id="3.10.560.10">
    <property type="entry name" value="Outer membrane lipoprotein wza domain like"/>
    <property type="match status" value="2"/>
</dbReference>
<keyword evidence="12" id="KW-0564">Palmitate</keyword>
<dbReference type="Pfam" id="PF22461">
    <property type="entry name" value="SLBB_2"/>
    <property type="match status" value="2"/>
</dbReference>
<evidence type="ECO:0000256" key="6">
    <source>
        <dbReference type="ARBA" id="ARBA00022692"/>
    </source>
</evidence>
<reference evidence="18 19" key="1">
    <citation type="submission" date="2018-08" db="EMBL/GenBank/DDBJ databases">
        <title>Comparative analysis of Burkholderia isolates from Puerto Rico.</title>
        <authorList>
            <person name="Hall C."/>
            <person name="Sahl J."/>
            <person name="Wagner D."/>
        </authorList>
    </citation>
    <scope>NUCLEOTIDE SEQUENCE [LARGE SCALE GENOMIC DNA]</scope>
    <source>
        <strain evidence="18 19">Bp8964</strain>
    </source>
</reference>
<dbReference type="GO" id="GO:0015288">
    <property type="term" value="F:porin activity"/>
    <property type="evidence" value="ECO:0007669"/>
    <property type="project" value="UniProtKB-KW"/>
</dbReference>
<comment type="subcellular location">
    <subcellularLocation>
        <location evidence="1">Cell outer membrane</location>
        <topology evidence="1">Multi-pass membrane protein</topology>
    </subcellularLocation>
</comment>
<comment type="similarity">
    <text evidence="2">Belongs to the BexD/CtrA/VexA family.</text>
</comment>
<dbReference type="InterPro" id="IPR054765">
    <property type="entry name" value="SLBB_dom"/>
</dbReference>
<evidence type="ECO:0000259" key="16">
    <source>
        <dbReference type="Pfam" id="PF02563"/>
    </source>
</evidence>
<comment type="caution">
    <text evidence="18">The sequence shown here is derived from an EMBL/GenBank/DDBJ whole genome shotgun (WGS) entry which is preliminary data.</text>
</comment>
<evidence type="ECO:0000256" key="7">
    <source>
        <dbReference type="ARBA" id="ARBA00022729"/>
    </source>
</evidence>
<evidence type="ECO:0000259" key="17">
    <source>
        <dbReference type="Pfam" id="PF22461"/>
    </source>
</evidence>
<feature type="domain" description="SLBB" evidence="17">
    <location>
        <begin position="182"/>
        <end position="261"/>
    </location>
</feature>
<keyword evidence="13" id="KW-0998">Cell outer membrane</keyword>
<dbReference type="Proteomes" id="UP000273734">
    <property type="component" value="Unassembled WGS sequence"/>
</dbReference>
<keyword evidence="9" id="KW-0406">Ion transport</keyword>
<keyword evidence="6" id="KW-0812">Transmembrane</keyword>
<name>A0AB74DE82_9BURK</name>
<sequence>MRFLSRFARMMCASVLPLIVGACALAPGMQFDPHASIDADDPSVVPTVTTITPAIIKQQRESRLRTSGDTYRQLMTAVAPYRIGPADVLSIIVWNHPELVIPNLTYTIGETAGLQPAGPGLSSQAVPGFTVGDDGNIQFPFIGAFRAQGLTTAELQQRLTTVLQPYIRSPQLTISVVAYRSKRVFVEGPVALAGVKPITDVPMSLAEVLGEANGVQSGVGDLSRIELLRNGKRFRLNLGEMAAEGVNTAQIMLKDRDVIRIVPQTYNQVFVTGEVGKPTGLPMHDGRLTLSDALASVQGVDPNSGDPAAVYVIRATDDPAQPEVFRLNGKSPVAYALAEHFELKPKDVVYVDATGLTRWSRMINQVVPTTTGANAARGAVN</sequence>
<evidence type="ECO:0000256" key="14">
    <source>
        <dbReference type="ARBA" id="ARBA00023288"/>
    </source>
</evidence>
<dbReference type="AlphaFoldDB" id="A0AB74DE82"/>
<protein>
    <submittedName>
        <fullName evidence="18">Sugar transporter</fullName>
    </submittedName>
</protein>
<keyword evidence="5 18" id="KW-0762">Sugar transport</keyword>
<evidence type="ECO:0000256" key="15">
    <source>
        <dbReference type="SAM" id="SignalP"/>
    </source>
</evidence>
<organism evidence="18 19">
    <name type="scientific">Burkholderia ubonensis</name>
    <dbReference type="NCBI Taxonomy" id="101571"/>
    <lineage>
        <taxon>Bacteria</taxon>
        <taxon>Pseudomonadati</taxon>
        <taxon>Pseudomonadota</taxon>
        <taxon>Betaproteobacteria</taxon>
        <taxon>Burkholderiales</taxon>
        <taxon>Burkholderiaceae</taxon>
        <taxon>Burkholderia</taxon>
        <taxon>Burkholderia cepacia complex</taxon>
    </lineage>
</organism>
<evidence type="ECO:0000256" key="8">
    <source>
        <dbReference type="ARBA" id="ARBA00023047"/>
    </source>
</evidence>
<gene>
    <name evidence="18" type="ORF">DF015_10305</name>
</gene>
<accession>A0AB74DE82</accession>
<keyword evidence="7 15" id="KW-0732">Signal</keyword>
<feature type="domain" description="Polysaccharide export protein N-terminal" evidence="16">
    <location>
        <begin position="79"/>
        <end position="176"/>
    </location>
</feature>
<dbReference type="InterPro" id="IPR003715">
    <property type="entry name" value="Poly_export_N"/>
</dbReference>
<evidence type="ECO:0000256" key="12">
    <source>
        <dbReference type="ARBA" id="ARBA00023139"/>
    </source>
</evidence>
<dbReference type="PANTHER" id="PTHR33619">
    <property type="entry name" value="POLYSACCHARIDE EXPORT PROTEIN GFCE-RELATED"/>
    <property type="match status" value="1"/>
</dbReference>
<evidence type="ECO:0000256" key="3">
    <source>
        <dbReference type="ARBA" id="ARBA00022448"/>
    </source>
</evidence>
<dbReference type="GO" id="GO:0046930">
    <property type="term" value="C:pore complex"/>
    <property type="evidence" value="ECO:0007669"/>
    <property type="project" value="UniProtKB-KW"/>
</dbReference>
<keyword evidence="11" id="KW-0472">Membrane</keyword>
<dbReference type="PANTHER" id="PTHR33619:SF3">
    <property type="entry name" value="POLYSACCHARIDE EXPORT PROTEIN GFCE-RELATED"/>
    <property type="match status" value="1"/>
</dbReference>
<evidence type="ECO:0000256" key="13">
    <source>
        <dbReference type="ARBA" id="ARBA00023237"/>
    </source>
</evidence>